<dbReference type="Proteomes" id="UP000266723">
    <property type="component" value="Unassembled WGS sequence"/>
</dbReference>
<evidence type="ECO:0000256" key="1">
    <source>
        <dbReference type="SAM" id="SignalP"/>
    </source>
</evidence>
<dbReference type="EMBL" id="QGKV02000297">
    <property type="protein sequence ID" value="KAF3606558.1"/>
    <property type="molecule type" value="Genomic_DNA"/>
</dbReference>
<keyword evidence="1" id="KW-0732">Signal</keyword>
<organism evidence="2 3">
    <name type="scientific">Brassica cretica</name>
    <name type="common">Mustard</name>
    <dbReference type="NCBI Taxonomy" id="69181"/>
    <lineage>
        <taxon>Eukaryota</taxon>
        <taxon>Viridiplantae</taxon>
        <taxon>Streptophyta</taxon>
        <taxon>Embryophyta</taxon>
        <taxon>Tracheophyta</taxon>
        <taxon>Spermatophyta</taxon>
        <taxon>Magnoliopsida</taxon>
        <taxon>eudicotyledons</taxon>
        <taxon>Gunneridae</taxon>
        <taxon>Pentapetalae</taxon>
        <taxon>rosids</taxon>
        <taxon>malvids</taxon>
        <taxon>Brassicales</taxon>
        <taxon>Brassicaceae</taxon>
        <taxon>Brassiceae</taxon>
        <taxon>Brassica</taxon>
    </lineage>
</organism>
<feature type="signal peptide" evidence="1">
    <location>
        <begin position="1"/>
        <end position="27"/>
    </location>
</feature>
<name>A0ABQ7ETW9_BRACR</name>
<gene>
    <name evidence="2" type="ORF">DY000_02048785</name>
</gene>
<protein>
    <submittedName>
        <fullName evidence="2">Uncharacterized protein</fullName>
    </submittedName>
</protein>
<accession>A0ABQ7ETW9</accession>
<feature type="chain" id="PRO_5045795779" evidence="1">
    <location>
        <begin position="28"/>
        <end position="235"/>
    </location>
</feature>
<keyword evidence="3" id="KW-1185">Reference proteome</keyword>
<sequence>MSVHHGNPLLQSLASIFFWNMMTSVHACSIADLLLRGHILGLSEALAYQSHMFRNNTDLSFHSIANWSCRPEWKNWRHVLVTIIDSLLNMQIRSNVVYYHTYSLTVPEFLHNSDSCFVTNVELGFSVRHPGQWFQVQIEVLSHCLVTNVELGFSVRHPGQWFQVQIEVLRKYGRWAFNADDVVLPSPSTSVEESLAYFISNGFDVWYMTTFLDSQVRARFLNLLLATGSMSSHHI</sequence>
<comment type="caution">
    <text evidence="2">The sequence shown here is derived from an EMBL/GenBank/DDBJ whole genome shotgun (WGS) entry which is preliminary data.</text>
</comment>
<proteinExistence type="predicted"/>
<evidence type="ECO:0000313" key="2">
    <source>
        <dbReference type="EMBL" id="KAF3606558.1"/>
    </source>
</evidence>
<evidence type="ECO:0000313" key="3">
    <source>
        <dbReference type="Proteomes" id="UP000266723"/>
    </source>
</evidence>
<reference evidence="2 3" key="1">
    <citation type="journal article" date="2020" name="BMC Genomics">
        <title>Intraspecific diversification of the crop wild relative Brassica cretica Lam. using demographic model selection.</title>
        <authorList>
            <person name="Kioukis A."/>
            <person name="Michalopoulou V.A."/>
            <person name="Briers L."/>
            <person name="Pirintsos S."/>
            <person name="Studholme D.J."/>
            <person name="Pavlidis P."/>
            <person name="Sarris P.F."/>
        </authorList>
    </citation>
    <scope>NUCLEOTIDE SEQUENCE [LARGE SCALE GENOMIC DNA]</scope>
    <source>
        <strain evidence="3">cv. PFS-1207/04</strain>
    </source>
</reference>